<evidence type="ECO:0000313" key="4">
    <source>
        <dbReference type="Proteomes" id="UP001432027"/>
    </source>
</evidence>
<evidence type="ECO:0000313" key="3">
    <source>
        <dbReference type="EMBL" id="GMS81221.1"/>
    </source>
</evidence>
<name>A0AAV5SCX5_9BILA</name>
<dbReference type="PANTHER" id="PTHR32026:SF27">
    <property type="entry name" value="METHYLTRANSFERASE FKBM DOMAIN-CONTAINING PROTEIN-RELATED"/>
    <property type="match status" value="1"/>
</dbReference>
<gene>
    <name evidence="3" type="ORF">PENTCL1PPCAC_3396</name>
</gene>
<sequence>IMEEISRPFASCPSRQPSRRATGRRTTTGVLMQFASGADMRDRCSAGQKAEYTIDHLMKANGHEKIDILKMNIEGSEFSVLPEFMKTHKVCQLLGHLREIANNGYLLMIYEINAIHIKDDLTEYAFIHSSCLATYETHYLSGFIHS</sequence>
<evidence type="ECO:0000256" key="1">
    <source>
        <dbReference type="SAM" id="MobiDB-lite"/>
    </source>
</evidence>
<evidence type="ECO:0000259" key="2">
    <source>
        <dbReference type="Pfam" id="PF05050"/>
    </source>
</evidence>
<feature type="non-terminal residue" evidence="3">
    <location>
        <position position="1"/>
    </location>
</feature>
<dbReference type="Proteomes" id="UP001432027">
    <property type="component" value="Unassembled WGS sequence"/>
</dbReference>
<feature type="region of interest" description="Disordered" evidence="1">
    <location>
        <begin position="1"/>
        <end position="26"/>
    </location>
</feature>
<protein>
    <recommendedName>
        <fullName evidence="2">Methyltransferase FkbM domain-containing protein</fullName>
    </recommendedName>
</protein>
<dbReference type="PANTHER" id="PTHR32026">
    <property type="entry name" value="METHYLTRANSFERASE-LIKE PROTEIN 24"/>
    <property type="match status" value="1"/>
</dbReference>
<dbReference type="InterPro" id="IPR026913">
    <property type="entry name" value="METTL24"/>
</dbReference>
<dbReference type="InterPro" id="IPR006342">
    <property type="entry name" value="FkbM_mtfrase"/>
</dbReference>
<dbReference type="Pfam" id="PF05050">
    <property type="entry name" value="Methyltransf_21"/>
    <property type="match status" value="1"/>
</dbReference>
<keyword evidence="4" id="KW-1185">Reference proteome</keyword>
<comment type="caution">
    <text evidence="3">The sequence shown here is derived from an EMBL/GenBank/DDBJ whole genome shotgun (WGS) entry which is preliminary data.</text>
</comment>
<proteinExistence type="predicted"/>
<dbReference type="EMBL" id="BTSX01000001">
    <property type="protein sequence ID" value="GMS81221.1"/>
    <property type="molecule type" value="Genomic_DNA"/>
</dbReference>
<reference evidence="3" key="1">
    <citation type="submission" date="2023-10" db="EMBL/GenBank/DDBJ databases">
        <title>Genome assembly of Pristionchus species.</title>
        <authorList>
            <person name="Yoshida K."/>
            <person name="Sommer R.J."/>
        </authorList>
    </citation>
    <scope>NUCLEOTIDE SEQUENCE</scope>
    <source>
        <strain evidence="3">RS0144</strain>
    </source>
</reference>
<accession>A0AAV5SCX5</accession>
<feature type="domain" description="Methyltransferase FkbM" evidence="2">
    <location>
        <begin position="51"/>
        <end position="91"/>
    </location>
</feature>
<organism evidence="3 4">
    <name type="scientific">Pristionchus entomophagus</name>
    <dbReference type="NCBI Taxonomy" id="358040"/>
    <lineage>
        <taxon>Eukaryota</taxon>
        <taxon>Metazoa</taxon>
        <taxon>Ecdysozoa</taxon>
        <taxon>Nematoda</taxon>
        <taxon>Chromadorea</taxon>
        <taxon>Rhabditida</taxon>
        <taxon>Rhabditina</taxon>
        <taxon>Diplogasteromorpha</taxon>
        <taxon>Diplogasteroidea</taxon>
        <taxon>Neodiplogasteridae</taxon>
        <taxon>Pristionchus</taxon>
    </lineage>
</organism>
<dbReference type="AlphaFoldDB" id="A0AAV5SCX5"/>